<keyword evidence="4" id="KW-1185">Reference proteome</keyword>
<evidence type="ECO:0000256" key="1">
    <source>
        <dbReference type="ARBA" id="ARBA00010048"/>
    </source>
</evidence>
<dbReference type="EMBL" id="UZAN01071605">
    <property type="protein sequence ID" value="VDP95098.1"/>
    <property type="molecule type" value="Genomic_DNA"/>
</dbReference>
<dbReference type="NCBIfam" id="TIGR00293">
    <property type="entry name" value="prefoldin subunit alpha"/>
    <property type="match status" value="1"/>
</dbReference>
<dbReference type="InterPro" id="IPR011599">
    <property type="entry name" value="PFD_alpha_archaea"/>
</dbReference>
<dbReference type="OrthoDB" id="10267474at2759"/>
<protein>
    <submittedName>
        <fullName evidence="5">Prefoldin subunit 5</fullName>
    </submittedName>
</protein>
<dbReference type="WBParaSite" id="ECPE_0001783101-mRNA-1">
    <property type="protein sequence ID" value="ECPE_0001783101-mRNA-1"/>
    <property type="gene ID" value="ECPE_0001783101"/>
</dbReference>
<dbReference type="InterPro" id="IPR004127">
    <property type="entry name" value="Prefoldin_subunit_alpha"/>
</dbReference>
<dbReference type="GO" id="GO:1990114">
    <property type="term" value="P:RNA polymerase II core complex assembly"/>
    <property type="evidence" value="ECO:0007669"/>
    <property type="project" value="TreeGrafter"/>
</dbReference>
<reference evidence="3 4" key="2">
    <citation type="submission" date="2018-11" db="EMBL/GenBank/DDBJ databases">
        <authorList>
            <consortium name="Pathogen Informatics"/>
        </authorList>
    </citation>
    <scope>NUCLEOTIDE SEQUENCE [LARGE SCALE GENOMIC DNA]</scope>
    <source>
        <strain evidence="3 4">Egypt</strain>
    </source>
</reference>
<dbReference type="Proteomes" id="UP000272942">
    <property type="component" value="Unassembled WGS sequence"/>
</dbReference>
<dbReference type="AlphaFoldDB" id="A0A183BF01"/>
<gene>
    <name evidence="3" type="ORF">ECPE_LOCUS17786</name>
</gene>
<proteinExistence type="inferred from homology"/>
<dbReference type="Gene3D" id="1.10.287.370">
    <property type="match status" value="1"/>
</dbReference>
<evidence type="ECO:0000313" key="4">
    <source>
        <dbReference type="Proteomes" id="UP000272942"/>
    </source>
</evidence>
<dbReference type="Pfam" id="PF02996">
    <property type="entry name" value="Prefoldin"/>
    <property type="match status" value="1"/>
</dbReference>
<dbReference type="InterPro" id="IPR009053">
    <property type="entry name" value="Prefoldin"/>
</dbReference>
<sequence length="155" mass="17283">MTSETVNITDLSIPQLQELAKQYDQNIRLFTASIQQLKTLQKQFASSKNCLNDFLPASQNGDILVPLTSTLCVPGKLTDTEHVIVDIGTGYFSEMTIDQAEKHFTRRIEYINKHIQDIAAVLEEKTQAHRVIATTLESKVQEFIRSRAAATGTGS</sequence>
<dbReference type="GO" id="GO:0005737">
    <property type="term" value="C:cytoplasm"/>
    <property type="evidence" value="ECO:0007669"/>
    <property type="project" value="TreeGrafter"/>
</dbReference>
<name>A0A183BF01_9TREM</name>
<organism evidence="5">
    <name type="scientific">Echinostoma caproni</name>
    <dbReference type="NCBI Taxonomy" id="27848"/>
    <lineage>
        <taxon>Eukaryota</taxon>
        <taxon>Metazoa</taxon>
        <taxon>Spiralia</taxon>
        <taxon>Lophotrochozoa</taxon>
        <taxon>Platyhelminthes</taxon>
        <taxon>Trematoda</taxon>
        <taxon>Digenea</taxon>
        <taxon>Plagiorchiida</taxon>
        <taxon>Echinostomata</taxon>
        <taxon>Echinostomatoidea</taxon>
        <taxon>Echinostomatidae</taxon>
        <taxon>Echinostoma</taxon>
    </lineage>
</organism>
<comment type="similarity">
    <text evidence="1">Belongs to the prefoldin subunit alpha family.</text>
</comment>
<dbReference type="CDD" id="cd23157">
    <property type="entry name" value="Prefoldin_5"/>
    <property type="match status" value="1"/>
</dbReference>
<reference evidence="5" key="1">
    <citation type="submission" date="2016-06" db="UniProtKB">
        <authorList>
            <consortium name="WormBaseParasite"/>
        </authorList>
    </citation>
    <scope>IDENTIFICATION</scope>
</reference>
<dbReference type="GO" id="GO:0006457">
    <property type="term" value="P:protein folding"/>
    <property type="evidence" value="ECO:0007669"/>
    <property type="project" value="InterPro"/>
</dbReference>
<evidence type="ECO:0000313" key="5">
    <source>
        <dbReference type="WBParaSite" id="ECPE_0001783101-mRNA-1"/>
    </source>
</evidence>
<dbReference type="GO" id="GO:1990113">
    <property type="term" value="P:RNA polymerase I assembly"/>
    <property type="evidence" value="ECO:0007669"/>
    <property type="project" value="TreeGrafter"/>
</dbReference>
<dbReference type="GO" id="GO:0016272">
    <property type="term" value="C:prefoldin complex"/>
    <property type="evidence" value="ECO:0007669"/>
    <property type="project" value="InterPro"/>
</dbReference>
<evidence type="ECO:0000313" key="3">
    <source>
        <dbReference type="EMBL" id="VDP95098.1"/>
    </source>
</evidence>
<dbReference type="PANTHER" id="PTHR12674:SF2">
    <property type="entry name" value="PREFOLDIN SUBUNIT 5"/>
    <property type="match status" value="1"/>
</dbReference>
<evidence type="ECO:0000256" key="2">
    <source>
        <dbReference type="ARBA" id="ARBA00023186"/>
    </source>
</evidence>
<dbReference type="GO" id="GO:0051082">
    <property type="term" value="F:unfolded protein binding"/>
    <property type="evidence" value="ECO:0007669"/>
    <property type="project" value="InterPro"/>
</dbReference>
<dbReference type="PANTHER" id="PTHR12674">
    <property type="entry name" value="PREFOLDIN SUBUNIT 5"/>
    <property type="match status" value="1"/>
</dbReference>
<keyword evidence="2" id="KW-0143">Chaperone</keyword>
<dbReference type="FunFam" id="1.10.287.370:FF:000004">
    <property type="entry name" value="Probable prefoldin subunit 5"/>
    <property type="match status" value="1"/>
</dbReference>
<dbReference type="GO" id="GO:1990115">
    <property type="term" value="P:RNA polymerase III assembly"/>
    <property type="evidence" value="ECO:0007669"/>
    <property type="project" value="TreeGrafter"/>
</dbReference>
<dbReference type="SUPFAM" id="SSF46579">
    <property type="entry name" value="Prefoldin"/>
    <property type="match status" value="1"/>
</dbReference>
<accession>A0A183BF01</accession>